<feature type="repeat" description="MBT" evidence="5">
    <location>
        <begin position="703"/>
        <end position="807"/>
    </location>
</feature>
<dbReference type="GO" id="GO:0003682">
    <property type="term" value="F:chromatin binding"/>
    <property type="evidence" value="ECO:0000318"/>
    <property type="project" value="GO_Central"/>
</dbReference>
<evidence type="ECO:0000256" key="5">
    <source>
        <dbReference type="PROSITE-ProRule" id="PRU00459"/>
    </source>
</evidence>
<feature type="repeat" description="MBT" evidence="5">
    <location>
        <begin position="818"/>
        <end position="925"/>
    </location>
</feature>
<dbReference type="SUPFAM" id="SSF58113">
    <property type="entry name" value="Apolipoprotein A-I"/>
    <property type="match status" value="1"/>
</dbReference>
<dbReference type="InterPro" id="IPR013761">
    <property type="entry name" value="SAM/pointed_sf"/>
</dbReference>
<dbReference type="SMART" id="SM00561">
    <property type="entry name" value="MBT"/>
    <property type="match status" value="4"/>
</dbReference>
<dbReference type="CDD" id="cd20093">
    <property type="entry name" value="MBT_SFMBT_rpt1"/>
    <property type="match status" value="1"/>
</dbReference>
<dbReference type="Gene3D" id="1.10.150.50">
    <property type="entry name" value="Transcription Factor, Ets-1"/>
    <property type="match status" value="1"/>
</dbReference>
<reference evidence="9" key="2">
    <citation type="submission" date="2025-08" db="UniProtKB">
        <authorList>
            <consortium name="RefSeq"/>
        </authorList>
    </citation>
    <scope>IDENTIFICATION</scope>
    <source>
        <strain evidence="9">S238N-H82</strain>
        <tissue evidence="9">Testes</tissue>
    </source>
</reference>
<feature type="region of interest" description="Disordered" evidence="6">
    <location>
        <begin position="1"/>
        <end position="36"/>
    </location>
</feature>
<dbReference type="PROSITE" id="PS51079">
    <property type="entry name" value="MBT"/>
    <property type="match status" value="4"/>
</dbReference>
<accession>A0A9J7L5W2</accession>
<evidence type="ECO:0000256" key="6">
    <source>
        <dbReference type="SAM" id="MobiDB-lite"/>
    </source>
</evidence>
<dbReference type="OrthoDB" id="5917609at2759"/>
<evidence type="ECO:0000256" key="4">
    <source>
        <dbReference type="ARBA" id="ARBA00023242"/>
    </source>
</evidence>
<feature type="compositionally biased region" description="Basic and acidic residues" evidence="6">
    <location>
        <begin position="1324"/>
        <end position="1339"/>
    </location>
</feature>
<evidence type="ECO:0000256" key="3">
    <source>
        <dbReference type="ARBA" id="ARBA00022737"/>
    </source>
</evidence>
<feature type="region of interest" description="Disordered" evidence="6">
    <location>
        <begin position="1054"/>
        <end position="1076"/>
    </location>
</feature>
<dbReference type="GO" id="GO:0005634">
    <property type="term" value="C:nucleus"/>
    <property type="evidence" value="ECO:0000318"/>
    <property type="project" value="GO_Central"/>
</dbReference>
<feature type="repeat" description="MBT" evidence="5">
    <location>
        <begin position="933"/>
        <end position="1033"/>
    </location>
</feature>
<dbReference type="Gene3D" id="2.30.30.140">
    <property type="match status" value="4"/>
</dbReference>
<organism evidence="8 9">
    <name type="scientific">Branchiostoma floridae</name>
    <name type="common">Florida lancelet</name>
    <name type="synonym">Amphioxus</name>
    <dbReference type="NCBI Taxonomy" id="7739"/>
    <lineage>
        <taxon>Eukaryota</taxon>
        <taxon>Metazoa</taxon>
        <taxon>Chordata</taxon>
        <taxon>Cephalochordata</taxon>
        <taxon>Leptocardii</taxon>
        <taxon>Amphioxiformes</taxon>
        <taxon>Branchiostomatidae</taxon>
        <taxon>Branchiostoma</taxon>
    </lineage>
</organism>
<dbReference type="CDD" id="cd20096">
    <property type="entry name" value="MBT_SFMBT_rpt4"/>
    <property type="match status" value="1"/>
</dbReference>
<dbReference type="InterPro" id="IPR001660">
    <property type="entry name" value="SAM"/>
</dbReference>
<dbReference type="Gene3D" id="1.20.120.20">
    <property type="entry name" value="Apolipoprotein"/>
    <property type="match status" value="1"/>
</dbReference>
<dbReference type="Pfam" id="PF16058">
    <property type="entry name" value="Mucin-like"/>
    <property type="match status" value="1"/>
</dbReference>
<dbReference type="InterPro" id="IPR037604">
    <property type="entry name" value="Scm-like-4MBT1/2_SAM"/>
</dbReference>
<feature type="domain" description="SAM" evidence="7">
    <location>
        <begin position="1385"/>
        <end position="1451"/>
    </location>
</feature>
<sequence length="1458" mass="157335">MAEKDIKEDPMATKPETKEHVIMDGDRQPPSTVLGTTTAPAVTTVQAQQPPTVSVVQAQLPPSVSVVQAQLPPSVSVVQAQLPPSASVVQAHLPPSVSVVQAQLPPSVSVVQAQLPPSVSVVQAQLPPSVSVVQAQLPPSVSVVQAQLPPSVSVVQAQLPPSATVVQSQAPVVSVIPSKPAPPPATLVQSQPVMAQPIGTLTIISQPGASNVVPHSGTFGMIPQPGRPSTTDLGMILQTAKTVTPNLGVVSRPLTSTTLNPSIMPQPVSSVAPNFGVIPQPATSNTLNLAMILPAAASSPNFGVIPHTTTSGIQNLSVIPHPATSSSANLGIITHSVTAGGPNIGLIPQGSATSPLGMIIQSTTSGVIPNQSISSVPNVGLIPQPNTSSGVLHQSTPPNLGVILQPSTTNLGVTPQPSSRNIGVIPQPSTSGAPPTLGMITKPNTLSTQNLGVITQPSTSSAVNLSMTPKPSTSGTTNASVIPHPGTSSAANHGRIPQSGTSAAPNVGGTPQPSTSSAPDRPHGSTGQDEGGKPQPELSPMAQRKRRLSERSVSQEANGEGPLDLVTMDELEFTWDEYLEDTETIAAPNTSFKHVEISLQSGFVPGMKLEVANKANPQTYWVATVIMTCGQLLLLRYDGYKNDRSSDFWCDITTADVHPIGWCAQNGRMLQPPDVRPTGPTTREEDDKKRGLVSMTTIRDKCSDWGEFLVQTLTGARTAPTHLLEGPNKGIMPVDQIRPGMRVEVGEEKEPVALWIAVIMENIGGRLRLRWDGVGNTETHDFWLFYLSPRLHPVGWAQKHGCYLKPPQVISSLCSNLSEWSSVLQQAVLEASSNPLPPDAFKDQVEVRLHSFQAGLKLEAIDPHAPHTITPATVTKVFSSNYFLVEMDDLRPERPGNRGVVCHAGSQGIFPVGWCSQHGLHLTPPKGFQRPQFEWTEYLRLCNAQAAPASIFNMSIPDHEFQKGMKLEVVNPHNHAEICVASITKVVSRVMFVHLEGAKVAAHTAQNIVMDVESMELFPVGWCETNGYPLSSPPKRAIVKKPKKVAVVQPEKHVGMTTGGQPGPSHANHSDDARHGGFSAAHKYEPGNKYWCPKIYVNHKCFSGPYLNKGRIAELPRSVGPGSVVLVLKEVLTLLINAAYKPSRVLRELQVHGEGREDRHQQQLKAKYMGKSYRAMVEMVRTSAEVDSYCKEICHKLECCPNLFGPLEVTEECPENCSILTKTKYTYYYGKRKKGRVGRPPGGHTNLEGGPKKPGKRKKRKKMCFVQRKKRSANTDESAQNSPEGMDQNGSEGSESGESKSPTPEDEQQSLEPAPAPVKRVRRERKEKEFKLPKLLIHERTRRQTVPPRSTYEPYIAPPRPVKPAASPTTQPSQEEEKLRLDSNPLYWSVIEVVKFIKDTDCAPLAKVFLEQEIDGQALLLLTLPTVQECMELKLGPAIKLCHHIERVKIAFYEQFAK</sequence>
<dbReference type="CDD" id="cd20095">
    <property type="entry name" value="MBT_SFMBT_rpt3"/>
    <property type="match status" value="1"/>
</dbReference>
<dbReference type="Pfam" id="PF02820">
    <property type="entry name" value="MBT"/>
    <property type="match status" value="4"/>
</dbReference>
<dbReference type="OMA" id="RETCREM"/>
<keyword evidence="8" id="KW-1185">Reference proteome</keyword>
<feature type="region of interest" description="Disordered" evidence="6">
    <location>
        <begin position="1233"/>
        <end position="1378"/>
    </location>
</feature>
<feature type="compositionally biased region" description="Polar residues" evidence="6">
    <location>
        <begin position="414"/>
        <end position="433"/>
    </location>
</feature>
<evidence type="ECO:0000259" key="7">
    <source>
        <dbReference type="SMART" id="SM00454"/>
    </source>
</evidence>
<reference evidence="8" key="1">
    <citation type="journal article" date="2020" name="Nat. Ecol. Evol.">
        <title>Deeply conserved synteny resolves early events in vertebrate evolution.</title>
        <authorList>
            <person name="Simakov O."/>
            <person name="Marletaz F."/>
            <person name="Yue J.X."/>
            <person name="O'Connell B."/>
            <person name="Jenkins J."/>
            <person name="Brandt A."/>
            <person name="Calef R."/>
            <person name="Tung C.H."/>
            <person name="Huang T.K."/>
            <person name="Schmutz J."/>
            <person name="Satoh N."/>
            <person name="Yu J.K."/>
            <person name="Putnam N.H."/>
            <person name="Green R.E."/>
            <person name="Rokhsar D.S."/>
        </authorList>
    </citation>
    <scope>NUCLEOTIDE SEQUENCE [LARGE SCALE GENOMIC DNA]</scope>
    <source>
        <strain evidence="8">S238N-H82</strain>
    </source>
</reference>
<dbReference type="GO" id="GO:0045892">
    <property type="term" value="P:negative regulation of DNA-templated transcription"/>
    <property type="evidence" value="ECO:0000318"/>
    <property type="project" value="GO_Central"/>
</dbReference>
<feature type="repeat" description="MBT" evidence="5">
    <location>
        <begin position="573"/>
        <end position="673"/>
    </location>
</feature>
<dbReference type="PANTHER" id="PTHR12247">
    <property type="entry name" value="POLYCOMB GROUP PROTEIN"/>
    <property type="match status" value="1"/>
</dbReference>
<dbReference type="PANTHER" id="PTHR12247:SF129">
    <property type="entry name" value="SOP-2-RELATED PROTEIN 3"/>
    <property type="match status" value="1"/>
</dbReference>
<dbReference type="Pfam" id="PF00536">
    <property type="entry name" value="SAM_1"/>
    <property type="match status" value="1"/>
</dbReference>
<dbReference type="InterPro" id="IPR004092">
    <property type="entry name" value="Mbt"/>
</dbReference>
<feature type="compositionally biased region" description="Polar residues" evidence="6">
    <location>
        <begin position="457"/>
        <end position="491"/>
    </location>
</feature>
<keyword evidence="4" id="KW-0539">Nucleus</keyword>
<dbReference type="InterPro" id="IPR050548">
    <property type="entry name" value="PcG_chromatin_remod_factors"/>
</dbReference>
<feature type="compositionally biased region" description="Basic residues" evidence="6">
    <location>
        <begin position="1253"/>
        <end position="1272"/>
    </location>
</feature>
<keyword evidence="3" id="KW-0677">Repeat</keyword>
<dbReference type="KEGG" id="bfo:118415443"/>
<dbReference type="InterPro" id="IPR038348">
    <property type="entry name" value="SLED_sf"/>
</dbReference>
<dbReference type="GO" id="GO:0042393">
    <property type="term" value="F:histone binding"/>
    <property type="evidence" value="ECO:0000318"/>
    <property type="project" value="GO_Central"/>
</dbReference>
<dbReference type="InterPro" id="IPR021987">
    <property type="entry name" value="SLED"/>
</dbReference>
<dbReference type="RefSeq" id="XP_035675968.1">
    <property type="nucleotide sequence ID" value="XM_035820075.1"/>
</dbReference>
<dbReference type="SMART" id="SM00454">
    <property type="entry name" value="SAM"/>
    <property type="match status" value="1"/>
</dbReference>
<feature type="compositionally biased region" description="Polar residues" evidence="6">
    <location>
        <begin position="498"/>
        <end position="518"/>
    </location>
</feature>
<keyword evidence="2" id="KW-0678">Repressor</keyword>
<gene>
    <name evidence="9" type="primary">LOC118415443</name>
</gene>
<feature type="region of interest" description="Disordered" evidence="6">
    <location>
        <begin position="414"/>
        <end position="444"/>
    </location>
</feature>
<protein>
    <submittedName>
        <fullName evidence="9">Scm-like with four MBT domains protein 1 isoform X1</fullName>
    </submittedName>
</protein>
<dbReference type="CDD" id="cd20094">
    <property type="entry name" value="MBT_SFMBT_rpt2"/>
    <property type="match status" value="1"/>
</dbReference>
<dbReference type="GO" id="GO:0003714">
    <property type="term" value="F:transcription corepressor activity"/>
    <property type="evidence" value="ECO:0007669"/>
    <property type="project" value="InterPro"/>
</dbReference>
<comment type="subcellular location">
    <subcellularLocation>
        <location evidence="1">Nucleus</location>
    </subcellularLocation>
</comment>
<dbReference type="GeneID" id="118415443"/>
<dbReference type="Proteomes" id="UP000001554">
    <property type="component" value="Chromosome 5"/>
</dbReference>
<dbReference type="SUPFAM" id="SSF63748">
    <property type="entry name" value="Tudor/PWWP/MBT"/>
    <property type="match status" value="4"/>
</dbReference>
<evidence type="ECO:0000256" key="2">
    <source>
        <dbReference type="ARBA" id="ARBA00022491"/>
    </source>
</evidence>
<dbReference type="InterPro" id="IPR032059">
    <property type="entry name" value="Mucin-like"/>
</dbReference>
<dbReference type="Pfam" id="PF12140">
    <property type="entry name" value="SLED"/>
    <property type="match status" value="1"/>
</dbReference>
<proteinExistence type="predicted"/>
<dbReference type="CDD" id="cd09581">
    <property type="entry name" value="SAM_Scm-like-4MBT1_2"/>
    <property type="match status" value="1"/>
</dbReference>
<evidence type="ECO:0000313" key="8">
    <source>
        <dbReference type="Proteomes" id="UP000001554"/>
    </source>
</evidence>
<feature type="region of interest" description="Disordered" evidence="6">
    <location>
        <begin position="668"/>
        <end position="690"/>
    </location>
</feature>
<dbReference type="SUPFAM" id="SSF47769">
    <property type="entry name" value="SAM/Pointed domain"/>
    <property type="match status" value="1"/>
</dbReference>
<feature type="compositionally biased region" description="Basic and acidic residues" evidence="6">
    <location>
        <begin position="1"/>
        <end position="27"/>
    </location>
</feature>
<dbReference type="Gene3D" id="3.90.1150.190">
    <property type="entry name" value="SLED domain"/>
    <property type="match status" value="1"/>
</dbReference>
<name>A0A9J7L5W2_BRAFL</name>
<feature type="region of interest" description="Disordered" evidence="6">
    <location>
        <begin position="457"/>
        <end position="564"/>
    </location>
</feature>
<evidence type="ECO:0000256" key="1">
    <source>
        <dbReference type="ARBA" id="ARBA00004123"/>
    </source>
</evidence>
<evidence type="ECO:0000313" key="9">
    <source>
        <dbReference type="RefSeq" id="XP_035675968.1"/>
    </source>
</evidence>